<accession>A0ACB9RCQ5</accession>
<keyword evidence="2" id="KW-1185">Reference proteome</keyword>
<comment type="caution">
    <text evidence="1">The sequence shown here is derived from an EMBL/GenBank/DDBJ whole genome shotgun (WGS) entry which is preliminary data.</text>
</comment>
<protein>
    <submittedName>
        <fullName evidence="1">Uncharacterized protein</fullName>
    </submittedName>
</protein>
<evidence type="ECO:0000313" key="2">
    <source>
        <dbReference type="Proteomes" id="UP001057402"/>
    </source>
</evidence>
<sequence length="143" mass="15767">MGRSDGPGKYDLAAESPRGSAKGGFMSGEECENARHEKGEREGEVSQAMDDTEMTLPRILEEVDDFICRNVSEERESSASSPEMPKVIELLSERVETAITRYSSGSRLGRDEDGLSNLLFGLPAWRISLRMLPRGVMARVLVS</sequence>
<gene>
    <name evidence="1" type="ORF">MLD38_011846</name>
</gene>
<evidence type="ECO:0000313" key="1">
    <source>
        <dbReference type="EMBL" id="KAI4373762.1"/>
    </source>
</evidence>
<reference evidence="2" key="1">
    <citation type="journal article" date="2023" name="Front. Plant Sci.">
        <title>Chromosomal-level genome assembly of Melastoma candidum provides insights into trichome evolution.</title>
        <authorList>
            <person name="Zhong Y."/>
            <person name="Wu W."/>
            <person name="Sun C."/>
            <person name="Zou P."/>
            <person name="Liu Y."/>
            <person name="Dai S."/>
            <person name="Zhou R."/>
        </authorList>
    </citation>
    <scope>NUCLEOTIDE SEQUENCE [LARGE SCALE GENOMIC DNA]</scope>
</reference>
<dbReference type="EMBL" id="CM042883">
    <property type="protein sequence ID" value="KAI4373762.1"/>
    <property type="molecule type" value="Genomic_DNA"/>
</dbReference>
<organism evidence="1 2">
    <name type="scientific">Melastoma candidum</name>
    <dbReference type="NCBI Taxonomy" id="119954"/>
    <lineage>
        <taxon>Eukaryota</taxon>
        <taxon>Viridiplantae</taxon>
        <taxon>Streptophyta</taxon>
        <taxon>Embryophyta</taxon>
        <taxon>Tracheophyta</taxon>
        <taxon>Spermatophyta</taxon>
        <taxon>Magnoliopsida</taxon>
        <taxon>eudicotyledons</taxon>
        <taxon>Gunneridae</taxon>
        <taxon>Pentapetalae</taxon>
        <taxon>rosids</taxon>
        <taxon>malvids</taxon>
        <taxon>Myrtales</taxon>
        <taxon>Melastomataceae</taxon>
        <taxon>Melastomatoideae</taxon>
        <taxon>Melastomateae</taxon>
        <taxon>Melastoma</taxon>
    </lineage>
</organism>
<dbReference type="Proteomes" id="UP001057402">
    <property type="component" value="Chromosome 4"/>
</dbReference>
<name>A0ACB9RCQ5_9MYRT</name>
<proteinExistence type="predicted"/>